<evidence type="ECO:0000313" key="3">
    <source>
        <dbReference type="EMBL" id="MBK9981690.1"/>
    </source>
</evidence>
<proteinExistence type="predicted"/>
<dbReference type="Gene3D" id="3.40.50.1820">
    <property type="entry name" value="alpha/beta hydrolase"/>
    <property type="match status" value="1"/>
</dbReference>
<dbReference type="Proteomes" id="UP000808337">
    <property type="component" value="Unassembled WGS sequence"/>
</dbReference>
<dbReference type="SUPFAM" id="SSF53474">
    <property type="entry name" value="alpha/beta-Hydrolases"/>
    <property type="match status" value="1"/>
</dbReference>
<dbReference type="SUPFAM" id="SSF82171">
    <property type="entry name" value="DPP6 N-terminal domain-like"/>
    <property type="match status" value="1"/>
</dbReference>
<comment type="caution">
    <text evidence="3">The sequence shown here is derived from an EMBL/GenBank/DDBJ whole genome shotgun (WGS) entry which is preliminary data.</text>
</comment>
<dbReference type="GO" id="GO:0004252">
    <property type="term" value="F:serine-type endopeptidase activity"/>
    <property type="evidence" value="ECO:0007669"/>
    <property type="project" value="TreeGrafter"/>
</dbReference>
<feature type="domain" description="Peptidase S9 prolyl oligopeptidase catalytic" evidence="2">
    <location>
        <begin position="721"/>
        <end position="894"/>
    </location>
</feature>
<evidence type="ECO:0000256" key="1">
    <source>
        <dbReference type="ARBA" id="ARBA00022801"/>
    </source>
</evidence>
<dbReference type="GO" id="GO:0006508">
    <property type="term" value="P:proteolysis"/>
    <property type="evidence" value="ECO:0007669"/>
    <property type="project" value="InterPro"/>
</dbReference>
<dbReference type="PANTHER" id="PTHR42776">
    <property type="entry name" value="SERINE PEPTIDASE S9 FAMILY MEMBER"/>
    <property type="match status" value="1"/>
</dbReference>
<evidence type="ECO:0000259" key="2">
    <source>
        <dbReference type="Pfam" id="PF00326"/>
    </source>
</evidence>
<keyword evidence="1" id="KW-0378">Hydrolase</keyword>
<protein>
    <submittedName>
        <fullName evidence="3">S9 family peptidase</fullName>
    </submittedName>
</protein>
<dbReference type="EMBL" id="JADKGY010000001">
    <property type="protein sequence ID" value="MBK9981690.1"/>
    <property type="molecule type" value="Genomic_DNA"/>
</dbReference>
<reference evidence="3 4" key="1">
    <citation type="submission" date="2020-10" db="EMBL/GenBank/DDBJ databases">
        <title>Connecting structure to function with the recovery of over 1000 high-quality activated sludge metagenome-assembled genomes encoding full-length rRNA genes using long-read sequencing.</title>
        <authorList>
            <person name="Singleton C.M."/>
            <person name="Petriglieri F."/>
            <person name="Kristensen J.M."/>
            <person name="Kirkegaard R.H."/>
            <person name="Michaelsen T.Y."/>
            <person name="Andersen M.H."/>
            <person name="Karst S.M."/>
            <person name="Dueholm M.S."/>
            <person name="Nielsen P.H."/>
            <person name="Albertsen M."/>
        </authorList>
    </citation>
    <scope>NUCLEOTIDE SEQUENCE [LARGE SCALE GENOMIC DNA]</scope>
    <source>
        <strain evidence="3">Ribe_18-Q3-R11-54_MAXAC.273</strain>
    </source>
</reference>
<gene>
    <name evidence="3" type="ORF">IPP15_04580</name>
</gene>
<sequence>MRILLNVLLFFMAFIIRGHAQNSPLKVLDHSDFLIWKTIQDIQLSGDGHITTYRLVPGEGDPTLLIYDASDKTTQQIERASRSNIDYDGKFIYGSITPHRDSLRNLERKKIEKSKWPCDTLFIYDIQKREKVFIPYVTSFKNPAKHGDWLAYTIKKEALKVDTTINVKKSKKDIVHLIVRQLSTGMEDTLKNVKEFTWSDKSPILLATTEHVDSIHIAGVYFWKDHTWKIIKKQKGEYSRLTISGDGSKMAFLGNTDTTKTQVQPWQLYYYDFTQDTAVSIAQKNDSKLPLVSQYTDPRWSDNGRYLYYGRSVMPAIKDTSLLEDESVDVEIWRTDDPVMYTVQNVNKSIDEKRAYLSVFDTQLKNHISINNPDWEIAVFNRESNSRFVLLYTEQPYQLESSWTGVSKKDLAIVDIQTGEISPFRKGIVTQPRMSPDGKYAYGFSESDSTWWSYQVATGVFSFLNPNGLPLFYNELNDTPGYPEGYGSIGWTKDDQSLILYDRFDLWSWTPLKTKVPVRLTNGRESSLIYRYIRTDAEERNISVDSLWLLQVTNDITKSSGYIWYSPVTKVVDEATLLPFKYSMQIAKARETDIYVFQKENFATFPDLQLTKDHFKTSEKISDANPQQKNYAWGNIELCHWLDEDSVDHTGLLVKPAGYDSTRTYPTIVNFYERSSDELHNHPTPAPHRSTINYAFYASRGYVIFNPDIIYTLGTPGESAYKIVMSGVHSLIDRHIADPHNIGLQGHSWGGYQIAYIVTRTNLFKCAEAGASVVNMTSAYVGIRWGTGLSRMFQYEREQSRIGKTLWEDPQAYISNSALFNIDKVTTPILILHNDEDSAVPFEQGIEFYSALRRLGKKAWLLNYRGEPHWPVKWQNRKDFQMRMSQFFDHYLKDKPMPKWMEEGVPAVERGINRGY</sequence>
<organism evidence="3 4">
    <name type="scientific">Candidatus Opimibacter skivensis</name>
    <dbReference type="NCBI Taxonomy" id="2982028"/>
    <lineage>
        <taxon>Bacteria</taxon>
        <taxon>Pseudomonadati</taxon>
        <taxon>Bacteroidota</taxon>
        <taxon>Saprospiria</taxon>
        <taxon>Saprospirales</taxon>
        <taxon>Saprospiraceae</taxon>
        <taxon>Candidatus Opimibacter</taxon>
    </lineage>
</organism>
<dbReference type="AlphaFoldDB" id="A0A9D7SR21"/>
<evidence type="ECO:0000313" key="4">
    <source>
        <dbReference type="Proteomes" id="UP000808337"/>
    </source>
</evidence>
<accession>A0A9D7SR21</accession>
<dbReference type="Pfam" id="PF00326">
    <property type="entry name" value="Peptidase_S9"/>
    <property type="match status" value="1"/>
</dbReference>
<dbReference type="InterPro" id="IPR001375">
    <property type="entry name" value="Peptidase_S9_cat"/>
</dbReference>
<dbReference type="InterPro" id="IPR029058">
    <property type="entry name" value="AB_hydrolase_fold"/>
</dbReference>
<name>A0A9D7SR21_9BACT</name>
<dbReference type="PANTHER" id="PTHR42776:SF27">
    <property type="entry name" value="DIPEPTIDYL PEPTIDASE FAMILY MEMBER 6"/>
    <property type="match status" value="1"/>
</dbReference>